<evidence type="ECO:0000313" key="1">
    <source>
        <dbReference type="EMBL" id="DAD28018.1"/>
    </source>
</evidence>
<reference evidence="1 2" key="1">
    <citation type="journal article" date="2020" name="Mol. Biol. Evol.">
        <title>Distinct Expression and Methylation Patterns for Genes with Different Fates following a Single Whole-Genome Duplication in Flowering Plants.</title>
        <authorList>
            <person name="Shi T."/>
            <person name="Rahmani R.S."/>
            <person name="Gugger P.F."/>
            <person name="Wang M."/>
            <person name="Li H."/>
            <person name="Zhang Y."/>
            <person name="Li Z."/>
            <person name="Wang Q."/>
            <person name="Van de Peer Y."/>
            <person name="Marchal K."/>
            <person name="Chen J."/>
        </authorList>
    </citation>
    <scope>NUCLEOTIDE SEQUENCE [LARGE SCALE GENOMIC DNA]</scope>
    <source>
        <tissue evidence="1">Leaf</tissue>
    </source>
</reference>
<accession>A0A822YES5</accession>
<keyword evidence="2" id="KW-1185">Reference proteome</keyword>
<proteinExistence type="predicted"/>
<protein>
    <submittedName>
        <fullName evidence="1">Uncharacterized protein</fullName>
    </submittedName>
</protein>
<dbReference type="AlphaFoldDB" id="A0A822YES5"/>
<dbReference type="InterPro" id="IPR011990">
    <property type="entry name" value="TPR-like_helical_dom_sf"/>
</dbReference>
<dbReference type="GO" id="GO:0003723">
    <property type="term" value="F:RNA binding"/>
    <property type="evidence" value="ECO:0007669"/>
    <property type="project" value="InterPro"/>
</dbReference>
<dbReference type="InterPro" id="IPR046960">
    <property type="entry name" value="PPR_At4g14850-like_plant"/>
</dbReference>
<gene>
    <name evidence="1" type="ORF">HUJ06_029487</name>
</gene>
<organism evidence="1 2">
    <name type="scientific">Nelumbo nucifera</name>
    <name type="common">Sacred lotus</name>
    <dbReference type="NCBI Taxonomy" id="4432"/>
    <lineage>
        <taxon>Eukaryota</taxon>
        <taxon>Viridiplantae</taxon>
        <taxon>Streptophyta</taxon>
        <taxon>Embryophyta</taxon>
        <taxon>Tracheophyta</taxon>
        <taxon>Spermatophyta</taxon>
        <taxon>Magnoliopsida</taxon>
        <taxon>Proteales</taxon>
        <taxon>Nelumbonaceae</taxon>
        <taxon>Nelumbo</taxon>
    </lineage>
</organism>
<sequence>MLSAGIQPTPHSFTSALTASADLAALSIGQQLYSQLIKRGFEINTHVGNSAICMFIRSSSFYDSRRIFVVIPRPDLITWNSILTGYAQHGYGD</sequence>
<dbReference type="EMBL" id="DUZY01000002">
    <property type="protein sequence ID" value="DAD28018.1"/>
    <property type="molecule type" value="Genomic_DNA"/>
</dbReference>
<dbReference type="Gene3D" id="1.25.40.10">
    <property type="entry name" value="Tetratricopeptide repeat domain"/>
    <property type="match status" value="1"/>
</dbReference>
<dbReference type="PANTHER" id="PTHR47926">
    <property type="entry name" value="PENTATRICOPEPTIDE REPEAT-CONTAINING PROTEIN"/>
    <property type="match status" value="1"/>
</dbReference>
<dbReference type="GO" id="GO:0009451">
    <property type="term" value="P:RNA modification"/>
    <property type="evidence" value="ECO:0007669"/>
    <property type="project" value="InterPro"/>
</dbReference>
<comment type="caution">
    <text evidence="1">The sequence shown here is derived from an EMBL/GenBank/DDBJ whole genome shotgun (WGS) entry which is preliminary data.</text>
</comment>
<evidence type="ECO:0000313" key="2">
    <source>
        <dbReference type="Proteomes" id="UP000607653"/>
    </source>
</evidence>
<dbReference type="Proteomes" id="UP000607653">
    <property type="component" value="Unassembled WGS sequence"/>
</dbReference>
<name>A0A822YES5_NELNU</name>